<dbReference type="InterPro" id="IPR029055">
    <property type="entry name" value="Ntn_hydrolases_N"/>
</dbReference>
<organism evidence="10 11">
    <name type="scientific">Microscilla marina ATCC 23134</name>
    <dbReference type="NCBI Taxonomy" id="313606"/>
    <lineage>
        <taxon>Bacteria</taxon>
        <taxon>Pseudomonadati</taxon>
        <taxon>Bacteroidota</taxon>
        <taxon>Cytophagia</taxon>
        <taxon>Cytophagales</taxon>
        <taxon>Microscillaceae</taxon>
        <taxon>Microscilla</taxon>
    </lineage>
</organism>
<comment type="caution">
    <text evidence="10">The sequence shown here is derived from an EMBL/GenBank/DDBJ whole genome shotgun (WGS) entry which is preliminary data.</text>
</comment>
<dbReference type="InterPro" id="IPR051786">
    <property type="entry name" value="ASN_synthetase/amidase"/>
</dbReference>
<dbReference type="SUPFAM" id="SSF52402">
    <property type="entry name" value="Adenine nucleotide alpha hydrolases-like"/>
    <property type="match status" value="1"/>
</dbReference>
<keyword evidence="4 8" id="KW-0547">Nucleotide-binding</keyword>
<dbReference type="SUPFAM" id="SSF56235">
    <property type="entry name" value="N-terminal nucleophile aminohydrolases (Ntn hydrolases)"/>
    <property type="match status" value="1"/>
</dbReference>
<dbReference type="NCBIfam" id="TIGR01536">
    <property type="entry name" value="asn_synth_AEB"/>
    <property type="match status" value="1"/>
</dbReference>
<dbReference type="InterPro" id="IPR006426">
    <property type="entry name" value="Asn_synth_AEB"/>
</dbReference>
<comment type="similarity">
    <text evidence="2">Belongs to the asparagine synthetase family.</text>
</comment>
<dbReference type="PANTHER" id="PTHR43284">
    <property type="entry name" value="ASPARAGINE SYNTHETASE (GLUTAMINE-HYDROLYZING)"/>
    <property type="match status" value="1"/>
</dbReference>
<dbReference type="PANTHER" id="PTHR43284:SF1">
    <property type="entry name" value="ASPARAGINE SYNTHETASE"/>
    <property type="match status" value="1"/>
</dbReference>
<dbReference type="Pfam" id="PF00733">
    <property type="entry name" value="Asn_synthase"/>
    <property type="match status" value="1"/>
</dbReference>
<evidence type="ECO:0000313" key="10">
    <source>
        <dbReference type="EMBL" id="EAY24793.1"/>
    </source>
</evidence>
<feature type="domain" description="Glutamine amidotransferase type-2" evidence="9">
    <location>
        <begin position="2"/>
        <end position="210"/>
    </location>
</feature>
<dbReference type="PROSITE" id="PS51278">
    <property type="entry name" value="GATASE_TYPE_2"/>
    <property type="match status" value="1"/>
</dbReference>
<dbReference type="GO" id="GO:0006529">
    <property type="term" value="P:asparagine biosynthetic process"/>
    <property type="evidence" value="ECO:0007669"/>
    <property type="project" value="InterPro"/>
</dbReference>
<dbReference type="InterPro" id="IPR033738">
    <property type="entry name" value="AsnB_N"/>
</dbReference>
<dbReference type="Pfam" id="PF13537">
    <property type="entry name" value="GATase_7"/>
    <property type="match status" value="1"/>
</dbReference>
<dbReference type="Gene3D" id="3.40.50.620">
    <property type="entry name" value="HUPs"/>
    <property type="match status" value="1"/>
</dbReference>
<accession>A1ZXW4</accession>
<dbReference type="eggNOG" id="COG0367">
    <property type="taxonomic scope" value="Bacteria"/>
</dbReference>
<dbReference type="InterPro" id="IPR014729">
    <property type="entry name" value="Rossmann-like_a/b/a_fold"/>
</dbReference>
<dbReference type="Proteomes" id="UP000004095">
    <property type="component" value="Unassembled WGS sequence"/>
</dbReference>
<protein>
    <recommendedName>
        <fullName evidence="3">asparagine synthase (glutamine-hydrolyzing)</fullName>
        <ecNumber evidence="3">6.3.5.4</ecNumber>
    </recommendedName>
</protein>
<keyword evidence="6" id="KW-0315">Glutamine amidotransferase</keyword>
<dbReference type="EC" id="6.3.5.4" evidence="3"/>
<feature type="binding site" evidence="8">
    <location>
        <position position="97"/>
    </location>
    <ligand>
        <name>L-glutamine</name>
        <dbReference type="ChEBI" id="CHEBI:58359"/>
    </ligand>
</feature>
<evidence type="ECO:0000259" key="9">
    <source>
        <dbReference type="PROSITE" id="PS51278"/>
    </source>
</evidence>
<dbReference type="CDD" id="cd00712">
    <property type="entry name" value="AsnB"/>
    <property type="match status" value="1"/>
</dbReference>
<comment type="catalytic activity">
    <reaction evidence="7">
        <text>L-aspartate + L-glutamine + ATP + H2O = L-asparagine + L-glutamate + AMP + diphosphate + H(+)</text>
        <dbReference type="Rhea" id="RHEA:12228"/>
        <dbReference type="ChEBI" id="CHEBI:15377"/>
        <dbReference type="ChEBI" id="CHEBI:15378"/>
        <dbReference type="ChEBI" id="CHEBI:29985"/>
        <dbReference type="ChEBI" id="CHEBI:29991"/>
        <dbReference type="ChEBI" id="CHEBI:30616"/>
        <dbReference type="ChEBI" id="CHEBI:33019"/>
        <dbReference type="ChEBI" id="CHEBI:58048"/>
        <dbReference type="ChEBI" id="CHEBI:58359"/>
        <dbReference type="ChEBI" id="CHEBI:456215"/>
        <dbReference type="EC" id="6.3.5.4"/>
    </reaction>
</comment>
<dbReference type="GO" id="GO:0005524">
    <property type="term" value="F:ATP binding"/>
    <property type="evidence" value="ECO:0007669"/>
    <property type="project" value="UniProtKB-KW"/>
</dbReference>
<evidence type="ECO:0000256" key="6">
    <source>
        <dbReference type="ARBA" id="ARBA00022962"/>
    </source>
</evidence>
<dbReference type="GO" id="GO:0004066">
    <property type="term" value="F:asparagine synthase (glutamine-hydrolyzing) activity"/>
    <property type="evidence" value="ECO:0007669"/>
    <property type="project" value="UniProtKB-EC"/>
</dbReference>
<comment type="pathway">
    <text evidence="1">Amino-acid biosynthesis; L-asparagine biosynthesis; L-asparagine from L-aspartate (L-Gln route): step 1/1.</text>
</comment>
<evidence type="ECO:0000256" key="2">
    <source>
        <dbReference type="ARBA" id="ARBA00005752"/>
    </source>
</evidence>
<dbReference type="EMBL" id="AAWS01000061">
    <property type="protein sequence ID" value="EAY24793.1"/>
    <property type="molecule type" value="Genomic_DNA"/>
</dbReference>
<evidence type="ECO:0000256" key="5">
    <source>
        <dbReference type="ARBA" id="ARBA00022840"/>
    </source>
</evidence>
<reference evidence="10 11" key="1">
    <citation type="submission" date="2007-01" db="EMBL/GenBank/DDBJ databases">
        <authorList>
            <person name="Haygood M."/>
            <person name="Podell S."/>
            <person name="Anderson C."/>
            <person name="Hopkinson B."/>
            <person name="Roe K."/>
            <person name="Barbeau K."/>
            <person name="Gaasterland T."/>
            <person name="Ferriera S."/>
            <person name="Johnson J."/>
            <person name="Kravitz S."/>
            <person name="Beeson K."/>
            <person name="Sutton G."/>
            <person name="Rogers Y.-H."/>
            <person name="Friedman R."/>
            <person name="Frazier M."/>
            <person name="Venter J.C."/>
        </authorList>
    </citation>
    <scope>NUCLEOTIDE SEQUENCE [LARGE SCALE GENOMIC DNA]</scope>
    <source>
        <strain evidence="10 11">ATCC 23134</strain>
    </source>
</reference>
<evidence type="ECO:0000256" key="7">
    <source>
        <dbReference type="ARBA" id="ARBA00048741"/>
    </source>
</evidence>
<keyword evidence="5 8" id="KW-0067">ATP-binding</keyword>
<keyword evidence="11" id="KW-1185">Reference proteome</keyword>
<dbReference type="OrthoDB" id="9763290at2"/>
<dbReference type="InterPro" id="IPR001962">
    <property type="entry name" value="Asn_synthase"/>
</dbReference>
<dbReference type="RefSeq" id="WP_002704159.1">
    <property type="nucleotide sequence ID" value="NZ_AAWS01000061.1"/>
</dbReference>
<evidence type="ECO:0000313" key="11">
    <source>
        <dbReference type="Proteomes" id="UP000004095"/>
    </source>
</evidence>
<proteinExistence type="inferred from homology"/>
<dbReference type="CDD" id="cd01991">
    <property type="entry name" value="Asn_synthase_B_C"/>
    <property type="match status" value="1"/>
</dbReference>
<evidence type="ECO:0000256" key="4">
    <source>
        <dbReference type="ARBA" id="ARBA00022741"/>
    </source>
</evidence>
<dbReference type="GO" id="GO:0005829">
    <property type="term" value="C:cytosol"/>
    <property type="evidence" value="ECO:0007669"/>
    <property type="project" value="TreeGrafter"/>
</dbReference>
<name>A1ZXW4_MICM2</name>
<dbReference type="AlphaFoldDB" id="A1ZXW4"/>
<evidence type="ECO:0000256" key="1">
    <source>
        <dbReference type="ARBA" id="ARBA00005187"/>
    </source>
</evidence>
<dbReference type="InterPro" id="IPR017932">
    <property type="entry name" value="GATase_2_dom"/>
</dbReference>
<dbReference type="PIRSF" id="PIRSF001589">
    <property type="entry name" value="Asn_synthetase_glu-h"/>
    <property type="match status" value="1"/>
</dbReference>
<gene>
    <name evidence="10" type="ORF">M23134_04576</name>
</gene>
<sequence>MSGIAGFFSPNTFFSETDLQQMAAPLQKRGAQSSHHYYEEGLGLIHQRLSFVDKSPEAQQPMQSHNGRFVMVMDGQAYNHHEIARGFSNEQFNTTSDAEIILENFVEKNIRSIYQINGMFAAATYDREEKVLSLFRDRVGIKPLFYYWDEENFAFASELHALLKLPQIKRRLNKKAVAEFLHLGYIPAPHTLYKHIFKLEPGSWLRIQDKNLIVKKYWTVADKIYEPKLRSRLPYLNTEANALKHFEKILLESLEQRTPTTATYGTWLDHHPESCLLTALLAKQKGNDFPTLSVAYPKTKNNEPRNAVKVAEHLKTNHEEISVSFDDIRSFVNSLPEKFQEPVADFNQFTYTLLGQKSKEVAEVIMTAQGADALFFGNGTHHWAQRLDSSWIKTIRKPYAYLLKINKSTKARKASALLNYSHKDDLLSHVYSQEHLLFSKRELPSLLSSYTPISPYPVIDDASLTPLEQQALFDINYDLPGNSLFLLDQALMSNTVEARTPLLDFRIIEFAINLNPQLKYRGAQPKYLVKQLLQKFVPEKLWAKQKLEQTPMLAQWMEKELDDYLNEKIVKECGVVEFEVVQQLKEQFKKGHTYLYNRLWALTILHVFLSNAIAQGMEVE</sequence>
<dbReference type="Gene3D" id="3.60.20.10">
    <property type="entry name" value="Glutamine Phosphoribosylpyrophosphate, subunit 1, domain 1"/>
    <property type="match status" value="1"/>
</dbReference>
<evidence type="ECO:0000256" key="3">
    <source>
        <dbReference type="ARBA" id="ARBA00012737"/>
    </source>
</evidence>
<evidence type="ECO:0000256" key="8">
    <source>
        <dbReference type="PIRSR" id="PIRSR001589-2"/>
    </source>
</evidence>